<accession>A0A916JKB6</accession>
<dbReference type="KEGG" id="ptan:CRYO30217_00143"/>
<evidence type="ECO:0000313" key="2">
    <source>
        <dbReference type="Proteomes" id="UP000683507"/>
    </source>
</evidence>
<dbReference type="AlphaFoldDB" id="A0A916JKB6"/>
<keyword evidence="2" id="KW-1185">Reference proteome</keyword>
<organism evidence="1 2">
    <name type="scientific">Parvicella tangerina</name>
    <dbReference type="NCBI Taxonomy" id="2829795"/>
    <lineage>
        <taxon>Bacteria</taxon>
        <taxon>Pseudomonadati</taxon>
        <taxon>Bacteroidota</taxon>
        <taxon>Flavobacteriia</taxon>
        <taxon>Flavobacteriales</taxon>
        <taxon>Parvicellaceae</taxon>
        <taxon>Parvicella</taxon>
    </lineage>
</organism>
<evidence type="ECO:0000313" key="1">
    <source>
        <dbReference type="EMBL" id="CAG5076580.1"/>
    </source>
</evidence>
<dbReference type="Proteomes" id="UP000683507">
    <property type="component" value="Chromosome"/>
</dbReference>
<dbReference type="EMBL" id="OU015584">
    <property type="protein sequence ID" value="CAG5076580.1"/>
    <property type="molecule type" value="Genomic_DNA"/>
</dbReference>
<sequence>MVGFSCFTVMYKQFTNQFFVFSTIIASSQTTYEVAGFNSIYNKSFHNLFSTFSDKPNYIPQSIGIISNRLPMASGGSFEFGFYGSIIFSQMIPQKVNLYDTLNMTLSGFKFRISRELYYWDPIDHFTVLTSVSGSTGRLKLWGDKRANQKNQFYRLELGFQPRLILGKFALSIHAFYGLDIGSGKWKKTWFNKTPQIELPRFTQGGLDLGVSLGYAFK</sequence>
<protein>
    <submittedName>
        <fullName evidence="1">Uncharacterized protein</fullName>
    </submittedName>
</protein>
<gene>
    <name evidence="1" type="ORF">CRYO30217_00143</name>
</gene>
<name>A0A916JKB6_9FLAO</name>
<reference evidence="1" key="1">
    <citation type="submission" date="2021-04" db="EMBL/GenBank/DDBJ databases">
        <authorList>
            <person name="Rodrigo-Torres L."/>
            <person name="Arahal R. D."/>
            <person name="Lucena T."/>
        </authorList>
    </citation>
    <scope>NUCLEOTIDE SEQUENCE</scope>
    <source>
        <strain evidence="1">AS29M-1</strain>
    </source>
</reference>
<proteinExistence type="predicted"/>